<dbReference type="OrthoDB" id="6354412at2759"/>
<organism evidence="2 3">
    <name type="scientific">Coptotermes formosanus</name>
    <name type="common">Formosan subterranean termite</name>
    <dbReference type="NCBI Taxonomy" id="36987"/>
    <lineage>
        <taxon>Eukaryota</taxon>
        <taxon>Metazoa</taxon>
        <taxon>Ecdysozoa</taxon>
        <taxon>Arthropoda</taxon>
        <taxon>Hexapoda</taxon>
        <taxon>Insecta</taxon>
        <taxon>Pterygota</taxon>
        <taxon>Neoptera</taxon>
        <taxon>Polyneoptera</taxon>
        <taxon>Dictyoptera</taxon>
        <taxon>Blattodea</taxon>
        <taxon>Blattoidea</taxon>
        <taxon>Termitoidae</taxon>
        <taxon>Rhinotermitidae</taxon>
        <taxon>Coptotermes</taxon>
    </lineage>
</organism>
<proteinExistence type="predicted"/>
<dbReference type="Proteomes" id="UP000502823">
    <property type="component" value="Unassembled WGS sequence"/>
</dbReference>
<evidence type="ECO:0000256" key="1">
    <source>
        <dbReference type="SAM" id="Phobius"/>
    </source>
</evidence>
<dbReference type="InParanoid" id="A0A6L2Q1F2"/>
<comment type="caution">
    <text evidence="2">The sequence shown here is derived from an EMBL/GenBank/DDBJ whole genome shotgun (WGS) entry which is preliminary data.</text>
</comment>
<feature type="transmembrane region" description="Helical" evidence="1">
    <location>
        <begin position="44"/>
        <end position="62"/>
    </location>
</feature>
<keyword evidence="1" id="KW-0812">Transmembrane</keyword>
<evidence type="ECO:0000313" key="2">
    <source>
        <dbReference type="EMBL" id="GFG38569.1"/>
    </source>
</evidence>
<accession>A0A6L2Q1F2</accession>
<gene>
    <name evidence="2" type="ORF">Cfor_07109</name>
</gene>
<keyword evidence="3" id="KW-1185">Reference proteome</keyword>
<keyword evidence="1" id="KW-1133">Transmembrane helix</keyword>
<sequence>MVLVDYVPGKPAMFHFKWLRRLVRRHTKPIPVDRAASVKQKLSFVYMLLAWNAFGVVCYMVYTGRGDWAQHYGYKSGADALIPPAERWARTLKVDKAKIVQISGFHQEGAYDYQNEGRKETSKPEEKNH</sequence>
<keyword evidence="1" id="KW-0472">Membrane</keyword>
<evidence type="ECO:0000313" key="3">
    <source>
        <dbReference type="Proteomes" id="UP000502823"/>
    </source>
</evidence>
<reference evidence="3" key="1">
    <citation type="submission" date="2020-01" db="EMBL/GenBank/DDBJ databases">
        <title>Draft genome sequence of the Termite Coptotermes fromosanus.</title>
        <authorList>
            <person name="Itakura S."/>
            <person name="Yosikawa Y."/>
            <person name="Umezawa K."/>
        </authorList>
    </citation>
    <scope>NUCLEOTIDE SEQUENCE [LARGE SCALE GENOMIC DNA]</scope>
</reference>
<protein>
    <submittedName>
        <fullName evidence="2">Uncharacterized protein</fullName>
    </submittedName>
</protein>
<dbReference type="FunCoup" id="A0A6L2Q1F2">
    <property type="interactions" value="2"/>
</dbReference>
<name>A0A6L2Q1F2_COPFO</name>
<dbReference type="AlphaFoldDB" id="A0A6L2Q1F2"/>
<dbReference type="EMBL" id="BLKM01000798">
    <property type="protein sequence ID" value="GFG38569.1"/>
    <property type="molecule type" value="Genomic_DNA"/>
</dbReference>